<sequence>MATTSQIIQDFGNISFRECHFVGRIFLEKLLEHEFFNDRATDEEVSDIQKRVKE</sequence>
<evidence type="ECO:0000313" key="1">
    <source>
        <dbReference type="EMBL" id="CAD8180308.1"/>
    </source>
</evidence>
<proteinExistence type="predicted"/>
<comment type="caution">
    <text evidence="1">The sequence shown here is derived from an EMBL/GenBank/DDBJ whole genome shotgun (WGS) entry which is preliminary data.</text>
</comment>
<organism evidence="1 2">
    <name type="scientific">Paramecium pentaurelia</name>
    <dbReference type="NCBI Taxonomy" id="43138"/>
    <lineage>
        <taxon>Eukaryota</taxon>
        <taxon>Sar</taxon>
        <taxon>Alveolata</taxon>
        <taxon>Ciliophora</taxon>
        <taxon>Intramacronucleata</taxon>
        <taxon>Oligohymenophorea</taxon>
        <taxon>Peniculida</taxon>
        <taxon>Parameciidae</taxon>
        <taxon>Paramecium</taxon>
    </lineage>
</organism>
<protein>
    <submittedName>
        <fullName evidence="1">Uncharacterized protein</fullName>
    </submittedName>
</protein>
<name>A0A8S1VQS8_9CILI</name>
<dbReference type="Proteomes" id="UP000689195">
    <property type="component" value="Unassembled WGS sequence"/>
</dbReference>
<dbReference type="AlphaFoldDB" id="A0A8S1VQS8"/>
<gene>
    <name evidence="1" type="ORF">PPENT_87.1.T0740041</name>
</gene>
<evidence type="ECO:0000313" key="2">
    <source>
        <dbReference type="Proteomes" id="UP000689195"/>
    </source>
</evidence>
<reference evidence="1" key="1">
    <citation type="submission" date="2021-01" db="EMBL/GenBank/DDBJ databases">
        <authorList>
            <consortium name="Genoscope - CEA"/>
            <person name="William W."/>
        </authorList>
    </citation>
    <scope>NUCLEOTIDE SEQUENCE</scope>
</reference>
<dbReference type="EMBL" id="CAJJDO010000074">
    <property type="protein sequence ID" value="CAD8180308.1"/>
    <property type="molecule type" value="Genomic_DNA"/>
</dbReference>
<accession>A0A8S1VQS8</accession>
<keyword evidence="2" id="KW-1185">Reference proteome</keyword>